<dbReference type="EMBL" id="MFTT01000035">
    <property type="protein sequence ID" value="OGI69015.1"/>
    <property type="molecule type" value="Genomic_DNA"/>
</dbReference>
<dbReference type="Pfam" id="PF00293">
    <property type="entry name" value="NUDIX"/>
    <property type="match status" value="1"/>
</dbReference>
<dbReference type="InterPro" id="IPR000086">
    <property type="entry name" value="NUDIX_hydrolase_dom"/>
</dbReference>
<protein>
    <recommendedName>
        <fullName evidence="6">Transcription antitermination protein NusB</fullName>
    </recommendedName>
    <alternativeName>
        <fullName evidence="6">Antitermination factor NusB</fullName>
    </alternativeName>
</protein>
<sequence>MANRHLSRSIVLQTLFEWDFLPQAGGPQGDNQKNETAKDILDRNILEFGPGLEEGDRDFMYSLVDSVLKKRSIIDEIIERAAPEWPIDKISIVDRNVLRLGLTELLFGDRAQVPPKVAINESIEIAKTFGGESSGRFINGVLGTVYKEIGEPGKEETSKKKVKEEVDISKLPLEKLGGAVIYAKHGGEIYLALVHDIFGYWTLSKGGIEENEDCKTDEACTAREIKEELGLEVKVMDKLGENEYVATHPEKGKHRKHVAYFLAEAPYQELRLGETKGLDDARWFKFGEISDLKIYNDIVPLITKAIEIITSK</sequence>
<evidence type="ECO:0000256" key="5">
    <source>
        <dbReference type="ARBA" id="ARBA00023163"/>
    </source>
</evidence>
<dbReference type="Proteomes" id="UP000178059">
    <property type="component" value="Unassembled WGS sequence"/>
</dbReference>
<keyword evidence="5 6" id="KW-0804">Transcription</keyword>
<organism evidence="8 9">
    <name type="scientific">Candidatus Nomurabacteria bacterium RIFCSPHIGHO2_01_FULL_42_16</name>
    <dbReference type="NCBI Taxonomy" id="1801743"/>
    <lineage>
        <taxon>Bacteria</taxon>
        <taxon>Candidatus Nomuraibacteriota</taxon>
    </lineage>
</organism>
<dbReference type="NCBIfam" id="TIGR01951">
    <property type="entry name" value="nusB"/>
    <property type="match status" value="1"/>
</dbReference>
<dbReference type="InterPro" id="IPR015797">
    <property type="entry name" value="NUDIX_hydrolase-like_dom_sf"/>
</dbReference>
<dbReference type="PROSITE" id="PS51462">
    <property type="entry name" value="NUDIX"/>
    <property type="match status" value="1"/>
</dbReference>
<dbReference type="Gene3D" id="1.10.940.10">
    <property type="entry name" value="NusB-like"/>
    <property type="match status" value="1"/>
</dbReference>
<keyword evidence="2 6" id="KW-0889">Transcription antitermination</keyword>
<evidence type="ECO:0000256" key="2">
    <source>
        <dbReference type="ARBA" id="ARBA00022814"/>
    </source>
</evidence>
<evidence type="ECO:0000256" key="4">
    <source>
        <dbReference type="ARBA" id="ARBA00023015"/>
    </source>
</evidence>
<dbReference type="PANTHER" id="PTHR11078">
    <property type="entry name" value="N UTILIZATION SUBSTANCE PROTEIN B-RELATED"/>
    <property type="match status" value="1"/>
</dbReference>
<dbReference type="Pfam" id="PF01029">
    <property type="entry name" value="NusB"/>
    <property type="match status" value="1"/>
</dbReference>
<evidence type="ECO:0000259" key="7">
    <source>
        <dbReference type="PROSITE" id="PS51462"/>
    </source>
</evidence>
<dbReference type="SUPFAM" id="SSF48013">
    <property type="entry name" value="NusB-like"/>
    <property type="match status" value="1"/>
</dbReference>
<dbReference type="STRING" id="1801743.A2824_02540"/>
<dbReference type="SUPFAM" id="SSF55811">
    <property type="entry name" value="Nudix"/>
    <property type="match status" value="1"/>
</dbReference>
<dbReference type="GO" id="GO:0005829">
    <property type="term" value="C:cytosol"/>
    <property type="evidence" value="ECO:0007669"/>
    <property type="project" value="TreeGrafter"/>
</dbReference>
<name>A0A1F6VHJ8_9BACT</name>
<dbReference type="GO" id="GO:0031564">
    <property type="term" value="P:transcription antitermination"/>
    <property type="evidence" value="ECO:0007669"/>
    <property type="project" value="UniProtKB-KW"/>
</dbReference>
<proteinExistence type="inferred from homology"/>
<gene>
    <name evidence="6" type="primary">nusB</name>
    <name evidence="8" type="ORF">A2824_02540</name>
</gene>
<keyword evidence="4 6" id="KW-0805">Transcription regulation</keyword>
<dbReference type="GO" id="GO:0006353">
    <property type="term" value="P:DNA-templated transcription termination"/>
    <property type="evidence" value="ECO:0007669"/>
    <property type="project" value="UniProtKB-UniRule"/>
</dbReference>
<dbReference type="InterPro" id="IPR011605">
    <property type="entry name" value="NusB_fam"/>
</dbReference>
<dbReference type="InterPro" id="IPR035926">
    <property type="entry name" value="NusB-like_sf"/>
</dbReference>
<dbReference type="InterPro" id="IPR006027">
    <property type="entry name" value="NusB_RsmB_TIM44"/>
</dbReference>
<reference evidence="8 9" key="1">
    <citation type="journal article" date="2016" name="Nat. Commun.">
        <title>Thousands of microbial genomes shed light on interconnected biogeochemical processes in an aquifer system.</title>
        <authorList>
            <person name="Anantharaman K."/>
            <person name="Brown C.T."/>
            <person name="Hug L.A."/>
            <person name="Sharon I."/>
            <person name="Castelle C.J."/>
            <person name="Probst A.J."/>
            <person name="Thomas B.C."/>
            <person name="Singh A."/>
            <person name="Wilkins M.J."/>
            <person name="Karaoz U."/>
            <person name="Brodie E.L."/>
            <person name="Williams K.H."/>
            <person name="Hubbard S.S."/>
            <person name="Banfield J.F."/>
        </authorList>
    </citation>
    <scope>NUCLEOTIDE SEQUENCE [LARGE SCALE GENOMIC DNA]</scope>
</reference>
<keyword evidence="3 6" id="KW-0694">RNA-binding</keyword>
<comment type="function">
    <text evidence="6">Involved in transcription antitermination. Required for transcription of ribosomal RNA (rRNA) genes. Binds specifically to the boxA antiterminator sequence of the ribosomal RNA (rrn) operons.</text>
</comment>
<evidence type="ECO:0000313" key="8">
    <source>
        <dbReference type="EMBL" id="OGI69015.1"/>
    </source>
</evidence>
<dbReference type="HAMAP" id="MF_00073">
    <property type="entry name" value="NusB"/>
    <property type="match status" value="1"/>
</dbReference>
<evidence type="ECO:0000256" key="1">
    <source>
        <dbReference type="ARBA" id="ARBA00005952"/>
    </source>
</evidence>
<evidence type="ECO:0000256" key="6">
    <source>
        <dbReference type="HAMAP-Rule" id="MF_00073"/>
    </source>
</evidence>
<comment type="similarity">
    <text evidence="1 6">Belongs to the NusB family.</text>
</comment>
<accession>A0A1F6VHJ8</accession>
<dbReference type="Gene3D" id="3.90.79.10">
    <property type="entry name" value="Nucleoside Triphosphate Pyrophosphohydrolase"/>
    <property type="match status" value="1"/>
</dbReference>
<dbReference type="PANTHER" id="PTHR11078:SF3">
    <property type="entry name" value="ANTITERMINATION NUSB DOMAIN-CONTAINING PROTEIN"/>
    <property type="match status" value="1"/>
</dbReference>
<dbReference type="GO" id="GO:0003723">
    <property type="term" value="F:RNA binding"/>
    <property type="evidence" value="ECO:0007669"/>
    <property type="project" value="UniProtKB-UniRule"/>
</dbReference>
<comment type="caution">
    <text evidence="8">The sequence shown here is derived from an EMBL/GenBank/DDBJ whole genome shotgun (WGS) entry which is preliminary data.</text>
</comment>
<evidence type="ECO:0000313" key="9">
    <source>
        <dbReference type="Proteomes" id="UP000178059"/>
    </source>
</evidence>
<feature type="domain" description="Nudix hydrolase" evidence="7">
    <location>
        <begin position="172"/>
        <end position="306"/>
    </location>
</feature>
<evidence type="ECO:0000256" key="3">
    <source>
        <dbReference type="ARBA" id="ARBA00022884"/>
    </source>
</evidence>
<dbReference type="AlphaFoldDB" id="A0A1F6VHJ8"/>